<name>A0A7V7RIR7_9BACI</name>
<evidence type="ECO:0000256" key="2">
    <source>
        <dbReference type="ARBA" id="ARBA00023125"/>
    </source>
</evidence>
<accession>A0A7V7RIR7</accession>
<dbReference type="Pfam" id="PF00440">
    <property type="entry name" value="TetR_N"/>
    <property type="match status" value="1"/>
</dbReference>
<dbReference type="EMBL" id="WBOT01000008">
    <property type="protein sequence ID" value="KAB2330313.1"/>
    <property type="molecule type" value="Genomic_DNA"/>
</dbReference>
<dbReference type="Gene3D" id="1.10.357.10">
    <property type="entry name" value="Tetracycline Repressor, domain 2"/>
    <property type="match status" value="1"/>
</dbReference>
<dbReference type="PANTHER" id="PTHR43479:SF7">
    <property type="entry name" value="TETR-FAMILY TRANSCRIPTIONAL REGULATOR"/>
    <property type="match status" value="1"/>
</dbReference>
<evidence type="ECO:0000256" key="1">
    <source>
        <dbReference type="ARBA" id="ARBA00022491"/>
    </source>
</evidence>
<dbReference type="GO" id="GO:0003677">
    <property type="term" value="F:DNA binding"/>
    <property type="evidence" value="ECO:0007669"/>
    <property type="project" value="UniProtKB-UniRule"/>
</dbReference>
<dbReference type="InterPro" id="IPR039532">
    <property type="entry name" value="TetR_C_Firmicutes"/>
</dbReference>
<comment type="caution">
    <text evidence="5">The sequence shown here is derived from an EMBL/GenBank/DDBJ whole genome shotgun (WGS) entry which is preliminary data.</text>
</comment>
<feature type="DNA-binding region" description="H-T-H motif" evidence="3">
    <location>
        <begin position="33"/>
        <end position="52"/>
    </location>
</feature>
<reference evidence="5 6" key="1">
    <citation type="journal article" date="2014" name="Arch. Microbiol.">
        <title>Bacillus mesophilum sp. nov., strain IITR-54T, a novel 4-chlorobiphenyl dechlorinating bacterium.</title>
        <authorList>
            <person name="Manickam N."/>
            <person name="Singh N.K."/>
            <person name="Bajaj A."/>
            <person name="Kumar R.M."/>
            <person name="Kaur G."/>
            <person name="Kaur N."/>
            <person name="Bala M."/>
            <person name="Kumar A."/>
            <person name="Mayilraj S."/>
        </authorList>
    </citation>
    <scope>NUCLEOTIDE SEQUENCE [LARGE SCALE GENOMIC DNA]</scope>
    <source>
        <strain evidence="5 6">IITR-54</strain>
    </source>
</reference>
<dbReference type="InterPro" id="IPR050624">
    <property type="entry name" value="HTH-type_Tx_Regulator"/>
</dbReference>
<dbReference type="InterPro" id="IPR001647">
    <property type="entry name" value="HTH_TetR"/>
</dbReference>
<proteinExistence type="predicted"/>
<dbReference type="Proteomes" id="UP000441354">
    <property type="component" value="Unassembled WGS sequence"/>
</dbReference>
<dbReference type="RefSeq" id="WP_151575710.1">
    <property type="nucleotide sequence ID" value="NZ_WBOT01000008.1"/>
</dbReference>
<protein>
    <submittedName>
        <fullName evidence="5">TetR family transcriptional regulator</fullName>
    </submittedName>
</protein>
<dbReference type="SUPFAM" id="SSF46689">
    <property type="entry name" value="Homeodomain-like"/>
    <property type="match status" value="1"/>
</dbReference>
<sequence>MNNEKTQRLNRTKSHLKQALAHLITEKGYHSVTVKDIVDYAAYNRSTFYTHYSDKIELAEDLLLSMMKELEASVSKSYVSGQKIYTTKLNQPSFNIVLYIYHNRIFFSLINYDDTLPGLHTRFPQTILKIYNEQFDFETINNTPVNMEYFKRYTAYGFYGLLRNWIYNGFKETPENFIKEVIDLSKTHIHSVKYIGDQNTKQKI</sequence>
<keyword evidence="6" id="KW-1185">Reference proteome</keyword>
<evidence type="ECO:0000256" key="3">
    <source>
        <dbReference type="PROSITE-ProRule" id="PRU00335"/>
    </source>
</evidence>
<dbReference type="InterPro" id="IPR009057">
    <property type="entry name" value="Homeodomain-like_sf"/>
</dbReference>
<dbReference type="Pfam" id="PF14278">
    <property type="entry name" value="TetR_C_8"/>
    <property type="match status" value="1"/>
</dbReference>
<evidence type="ECO:0000313" key="5">
    <source>
        <dbReference type="EMBL" id="KAB2330313.1"/>
    </source>
</evidence>
<dbReference type="AlphaFoldDB" id="A0A7V7RIR7"/>
<organism evidence="5 6">
    <name type="scientific">Bacillus mesophilum</name>
    <dbReference type="NCBI Taxonomy" id="1071718"/>
    <lineage>
        <taxon>Bacteria</taxon>
        <taxon>Bacillati</taxon>
        <taxon>Bacillota</taxon>
        <taxon>Bacilli</taxon>
        <taxon>Bacillales</taxon>
        <taxon>Bacillaceae</taxon>
        <taxon>Bacillus</taxon>
    </lineage>
</organism>
<dbReference type="PANTHER" id="PTHR43479">
    <property type="entry name" value="ACREF/ENVCD OPERON REPRESSOR-RELATED"/>
    <property type="match status" value="1"/>
</dbReference>
<dbReference type="OrthoDB" id="9810250at2"/>
<keyword evidence="1" id="KW-0678">Repressor</keyword>
<feature type="domain" description="HTH tetR-type" evidence="4">
    <location>
        <begin position="10"/>
        <end position="70"/>
    </location>
</feature>
<evidence type="ECO:0000259" key="4">
    <source>
        <dbReference type="PROSITE" id="PS50977"/>
    </source>
</evidence>
<keyword evidence="2 3" id="KW-0238">DNA-binding</keyword>
<gene>
    <name evidence="5" type="ORF">F7732_19370</name>
</gene>
<dbReference type="PROSITE" id="PS50977">
    <property type="entry name" value="HTH_TETR_2"/>
    <property type="match status" value="1"/>
</dbReference>
<evidence type="ECO:0000313" key="6">
    <source>
        <dbReference type="Proteomes" id="UP000441354"/>
    </source>
</evidence>